<keyword evidence="1" id="KW-0812">Transmembrane</keyword>
<dbReference type="HOGENOM" id="CLU_030716_2_0_11"/>
<evidence type="ECO:0000256" key="1">
    <source>
        <dbReference type="SAM" id="Phobius"/>
    </source>
</evidence>
<gene>
    <name evidence="2" type="ORF">CARG_02580</name>
</gene>
<evidence type="ECO:0000313" key="2">
    <source>
        <dbReference type="EMBL" id="AGU14674.1"/>
    </source>
</evidence>
<evidence type="ECO:0008006" key="4">
    <source>
        <dbReference type="Google" id="ProtNLM"/>
    </source>
</evidence>
<proteinExistence type="predicted"/>
<dbReference type="eggNOG" id="COG4626">
    <property type="taxonomic scope" value="Bacteria"/>
</dbReference>
<dbReference type="KEGG" id="caz:CARG_02580"/>
<sequence>MIVEVARQNGKTHFMVVLGLWRLFVFGASGIISTAQNLKYAEGTLADAFRIAAFNPVLSQWLRDNTRADEDDEFNGKYITRVNGGHMFKLTGAPVDGAVDLAKDGPPFWSVTTSTRKGGRSMTVDLAFFDELREHIKWDAWDAITPTVSQRPFGQVWAFSNAGDASSIVLQDLRSQCLESVNAGLADASNMALFSWSADPALPIDDPRGMLQANPSLGYGAAKLEHLRAEVRSTPNPDGFRTEYLCQWVQSVEPGKILPAVWEPLADPASTIPDDAVIAVGVDVAVDGRAAYIAVAAERGDGVVHVEIVAARPGYSWVVDWLRPRVGSWCDGVVALQVKGSPSQALAPGLADAGFTVRPWQGGDMTRSTLGFFDAIQSGRVVHIDQPVLNEAALAAVERKAGDVFIWDRGKSFGDISPFVACNIAWWAALNPPEKFISAYAADDFEDVVEELEDAPLIDDDDDGGGLLIV</sequence>
<dbReference type="AlphaFoldDB" id="U3GTQ1"/>
<evidence type="ECO:0000313" key="3">
    <source>
        <dbReference type="Proteomes" id="UP000016943"/>
    </source>
</evidence>
<keyword evidence="1" id="KW-0472">Membrane</keyword>
<reference evidence="2 3" key="1">
    <citation type="journal article" date="2013" name="Genome Announc.">
        <title>Whole-Genome Sequence of the Clinical Strain Corynebacterium argentoratense DSM 44202, Isolated from a Human Throat Specimen.</title>
        <authorList>
            <person name="Bomholt C."/>
            <person name="Glaub A."/>
            <person name="Gravermann K."/>
            <person name="Albersmeier A."/>
            <person name="Brinkrolf K."/>
            <person name="Ruckert C."/>
            <person name="Tauch A."/>
        </authorList>
    </citation>
    <scope>NUCLEOTIDE SEQUENCE [LARGE SCALE GENOMIC DNA]</scope>
    <source>
        <strain evidence="2">DSM 44202</strain>
    </source>
</reference>
<dbReference type="PATRIC" id="fig|1348662.3.peg.507"/>
<accession>U3GTQ1</accession>
<name>U3GTQ1_9CORY</name>
<dbReference type="EMBL" id="CP006365">
    <property type="protein sequence ID" value="AGU14674.1"/>
    <property type="molecule type" value="Genomic_DNA"/>
</dbReference>
<feature type="transmembrane region" description="Helical" evidence="1">
    <location>
        <begin position="12"/>
        <end position="32"/>
    </location>
</feature>
<dbReference type="Gene3D" id="3.40.50.300">
    <property type="entry name" value="P-loop containing nucleotide triphosphate hydrolases"/>
    <property type="match status" value="1"/>
</dbReference>
<organism evidence="2 3">
    <name type="scientific">Corynebacterium argentoratense DSM 44202</name>
    <dbReference type="NCBI Taxonomy" id="1348662"/>
    <lineage>
        <taxon>Bacteria</taxon>
        <taxon>Bacillati</taxon>
        <taxon>Actinomycetota</taxon>
        <taxon>Actinomycetes</taxon>
        <taxon>Mycobacteriales</taxon>
        <taxon>Corynebacteriaceae</taxon>
        <taxon>Corynebacterium</taxon>
    </lineage>
</organism>
<dbReference type="STRING" id="1348662.CARG_02580"/>
<keyword evidence="1" id="KW-1133">Transmembrane helix</keyword>
<protein>
    <recommendedName>
        <fullName evidence="4">Terminase</fullName>
    </recommendedName>
</protein>
<dbReference type="InterPro" id="IPR027417">
    <property type="entry name" value="P-loop_NTPase"/>
</dbReference>
<dbReference type="Proteomes" id="UP000016943">
    <property type="component" value="Chromosome"/>
</dbReference>
<keyword evidence="3" id="KW-1185">Reference proteome</keyword>